<evidence type="ECO:0008006" key="3">
    <source>
        <dbReference type="Google" id="ProtNLM"/>
    </source>
</evidence>
<keyword evidence="2" id="KW-1185">Reference proteome</keyword>
<dbReference type="RefSeq" id="WP_091182719.1">
    <property type="nucleotide sequence ID" value="NZ_FOMT01000001.1"/>
</dbReference>
<name>A0A1I1V8H4_9BACL</name>
<evidence type="ECO:0000313" key="1">
    <source>
        <dbReference type="EMBL" id="SFD79204.1"/>
    </source>
</evidence>
<dbReference type="EMBL" id="FOMT01000001">
    <property type="protein sequence ID" value="SFD79204.1"/>
    <property type="molecule type" value="Genomic_DNA"/>
</dbReference>
<dbReference type="Proteomes" id="UP000198855">
    <property type="component" value="Unassembled WGS sequence"/>
</dbReference>
<gene>
    <name evidence="1" type="ORF">SAMN05216378_1443</name>
</gene>
<protein>
    <recommendedName>
        <fullName evidence="3">DUF4367 domain-containing protein</fullName>
    </recommendedName>
</protein>
<accession>A0A1I1V8H4</accession>
<evidence type="ECO:0000313" key="2">
    <source>
        <dbReference type="Proteomes" id="UP000198855"/>
    </source>
</evidence>
<dbReference type="AlphaFoldDB" id="A0A1I1V8H4"/>
<dbReference type="PROSITE" id="PS51257">
    <property type="entry name" value="PROKAR_LIPOPROTEIN"/>
    <property type="match status" value="1"/>
</dbReference>
<sequence length="183" mass="20461">MNKYGFIFFIAILLLISGCQKNDSNDELVKAQNNVNVIASSFKIPTLDGYEVSSIRHIFPPKDKQGIFIGDKQDVIVTYTKNKGKMEKTSNEQNEQKVSPETEVLYGPYQGDTIIEITHSNLQNDLDNSGTIVVAEELVKRAKVGEHTFLVFNTAKGSITMNFNNLDDDNSLSIAQQVIKENK</sequence>
<proteinExistence type="predicted"/>
<dbReference type="OrthoDB" id="2609187at2"/>
<organism evidence="1 2">
    <name type="scientific">Paenibacillus catalpae</name>
    <dbReference type="NCBI Taxonomy" id="1045775"/>
    <lineage>
        <taxon>Bacteria</taxon>
        <taxon>Bacillati</taxon>
        <taxon>Bacillota</taxon>
        <taxon>Bacilli</taxon>
        <taxon>Bacillales</taxon>
        <taxon>Paenibacillaceae</taxon>
        <taxon>Paenibacillus</taxon>
    </lineage>
</organism>
<reference evidence="2" key="1">
    <citation type="submission" date="2016-10" db="EMBL/GenBank/DDBJ databases">
        <authorList>
            <person name="Varghese N."/>
            <person name="Submissions S."/>
        </authorList>
    </citation>
    <scope>NUCLEOTIDE SEQUENCE [LARGE SCALE GENOMIC DNA]</scope>
    <source>
        <strain evidence="2">CGMCC 1.10784</strain>
    </source>
</reference>